<name>K0TEQ0_THAOC</name>
<evidence type="ECO:0000256" key="1">
    <source>
        <dbReference type="SAM" id="MobiDB-lite"/>
    </source>
</evidence>
<dbReference type="AlphaFoldDB" id="K0TEQ0"/>
<protein>
    <submittedName>
        <fullName evidence="2">Uncharacterized protein</fullName>
    </submittedName>
</protein>
<proteinExistence type="predicted"/>
<feature type="compositionally biased region" description="Basic and acidic residues" evidence="1">
    <location>
        <begin position="91"/>
        <end position="102"/>
    </location>
</feature>
<feature type="region of interest" description="Disordered" evidence="1">
    <location>
        <begin position="1"/>
        <end position="50"/>
    </location>
</feature>
<accession>K0TEQ0</accession>
<organism evidence="2 3">
    <name type="scientific">Thalassiosira oceanica</name>
    <name type="common">Marine diatom</name>
    <dbReference type="NCBI Taxonomy" id="159749"/>
    <lineage>
        <taxon>Eukaryota</taxon>
        <taxon>Sar</taxon>
        <taxon>Stramenopiles</taxon>
        <taxon>Ochrophyta</taxon>
        <taxon>Bacillariophyta</taxon>
        <taxon>Coscinodiscophyceae</taxon>
        <taxon>Thalassiosirophycidae</taxon>
        <taxon>Thalassiosirales</taxon>
        <taxon>Thalassiosiraceae</taxon>
        <taxon>Thalassiosira</taxon>
    </lineage>
</organism>
<feature type="compositionally biased region" description="Basic residues" evidence="1">
    <location>
        <begin position="77"/>
        <end position="90"/>
    </location>
</feature>
<dbReference type="Proteomes" id="UP000266841">
    <property type="component" value="Unassembled WGS sequence"/>
</dbReference>
<reference evidence="2 3" key="1">
    <citation type="journal article" date="2012" name="Genome Biol.">
        <title>Genome and low-iron response of an oceanic diatom adapted to chronic iron limitation.</title>
        <authorList>
            <person name="Lommer M."/>
            <person name="Specht M."/>
            <person name="Roy A.S."/>
            <person name="Kraemer L."/>
            <person name="Andreson R."/>
            <person name="Gutowska M.A."/>
            <person name="Wolf J."/>
            <person name="Bergner S.V."/>
            <person name="Schilhabel M.B."/>
            <person name="Klostermeier U.C."/>
            <person name="Beiko R.G."/>
            <person name="Rosenstiel P."/>
            <person name="Hippler M."/>
            <person name="Laroche J."/>
        </authorList>
    </citation>
    <scope>NUCLEOTIDE SEQUENCE [LARGE SCALE GENOMIC DNA]</scope>
    <source>
        <strain evidence="2 3">CCMP1005</strain>
    </source>
</reference>
<evidence type="ECO:0000313" key="2">
    <source>
        <dbReference type="EMBL" id="EJK69017.1"/>
    </source>
</evidence>
<comment type="caution">
    <text evidence="2">The sequence shown here is derived from an EMBL/GenBank/DDBJ whole genome shotgun (WGS) entry which is preliminary data.</text>
</comment>
<dbReference type="EMBL" id="AGNL01010589">
    <property type="protein sequence ID" value="EJK69017.1"/>
    <property type="molecule type" value="Genomic_DNA"/>
</dbReference>
<gene>
    <name evidence="2" type="ORF">THAOC_09769</name>
</gene>
<evidence type="ECO:0000313" key="3">
    <source>
        <dbReference type="Proteomes" id="UP000266841"/>
    </source>
</evidence>
<keyword evidence="3" id="KW-1185">Reference proteome</keyword>
<feature type="non-terminal residue" evidence="2">
    <location>
        <position position="1"/>
    </location>
</feature>
<sequence length="165" mass="17775">RRRAGAPSSTPFRPVMDRLTGIERPCEPSPTSHGTRAMAGATCPAPGGLWEPQKAYRSRNLTRIQVNHEPSEGGHRFSSKLAKRGPRGGKLKLDPSRNHDVGGDGSTATPETFPGGRRGLSVLKGVMGEVPAEGPVQIRRLGAARRRSPERQFALDFCLTPASME</sequence>
<feature type="region of interest" description="Disordered" evidence="1">
    <location>
        <begin position="65"/>
        <end position="118"/>
    </location>
</feature>